<feature type="compositionally biased region" description="Basic and acidic residues" evidence="1">
    <location>
        <begin position="73"/>
        <end position="82"/>
    </location>
</feature>
<organism evidence="2 3">
    <name type="scientific">Ewingella americana</name>
    <dbReference type="NCBI Taxonomy" id="41202"/>
    <lineage>
        <taxon>Bacteria</taxon>
        <taxon>Pseudomonadati</taxon>
        <taxon>Pseudomonadota</taxon>
        <taxon>Gammaproteobacteria</taxon>
        <taxon>Enterobacterales</taxon>
        <taxon>Yersiniaceae</taxon>
        <taxon>Ewingella</taxon>
    </lineage>
</organism>
<dbReference type="RefSeq" id="WP_140473753.1">
    <property type="nucleotide sequence ID" value="NZ_RCZD01000008.1"/>
</dbReference>
<sequence length="82" mass="9262">MLKLSAINSVIASEVEIQAKKVKVVRDGQVVTKEVHLHKKKRKMTPKMRQALQKAQKKAHAGGADKKRAKSMKIHERTVHNT</sequence>
<evidence type="ECO:0000313" key="2">
    <source>
        <dbReference type="EMBL" id="TPG60025.1"/>
    </source>
</evidence>
<dbReference type="EMBL" id="RCZD01000008">
    <property type="protein sequence ID" value="TPG60025.1"/>
    <property type="molecule type" value="Genomic_DNA"/>
</dbReference>
<name>A0A502GDN5_9GAMM</name>
<feature type="compositionally biased region" description="Basic residues" evidence="1">
    <location>
        <begin position="36"/>
        <end position="46"/>
    </location>
</feature>
<dbReference type="AlphaFoldDB" id="A0A502GDN5"/>
<dbReference type="Proteomes" id="UP000317663">
    <property type="component" value="Unassembled WGS sequence"/>
</dbReference>
<accession>A0A502GDN5</accession>
<keyword evidence="3" id="KW-1185">Reference proteome</keyword>
<reference evidence="2 3" key="1">
    <citation type="journal article" date="2019" name="Environ. Microbiol.">
        <title>Species interactions and distinct microbial communities in high Arctic permafrost affected cryosols are associated with the CH4 and CO2 gas fluxes.</title>
        <authorList>
            <person name="Altshuler I."/>
            <person name="Hamel J."/>
            <person name="Turney S."/>
            <person name="Magnuson E."/>
            <person name="Levesque R."/>
            <person name="Greer C."/>
            <person name="Whyte L.G."/>
        </authorList>
    </citation>
    <scope>NUCLEOTIDE SEQUENCE [LARGE SCALE GENOMIC DNA]</scope>
    <source>
        <strain evidence="2 3">E4</strain>
    </source>
</reference>
<evidence type="ECO:0000256" key="1">
    <source>
        <dbReference type="SAM" id="MobiDB-lite"/>
    </source>
</evidence>
<evidence type="ECO:0000313" key="3">
    <source>
        <dbReference type="Proteomes" id="UP000317663"/>
    </source>
</evidence>
<comment type="caution">
    <text evidence="2">The sequence shown here is derived from an EMBL/GenBank/DDBJ whole genome shotgun (WGS) entry which is preliminary data.</text>
</comment>
<gene>
    <name evidence="2" type="ORF">EAH77_15775</name>
</gene>
<proteinExistence type="predicted"/>
<feature type="region of interest" description="Disordered" evidence="1">
    <location>
        <begin position="34"/>
        <end position="82"/>
    </location>
</feature>
<protein>
    <submittedName>
        <fullName evidence="2">Uncharacterized protein</fullName>
    </submittedName>
</protein>